<proteinExistence type="predicted"/>
<evidence type="ECO:0000313" key="2">
    <source>
        <dbReference type="Proteomes" id="UP000178650"/>
    </source>
</evidence>
<accession>A0A1G2IVZ7</accession>
<sequence length="175" mass="20513">MKKIQKIVSKICKDDFRDSDIGLLFIWLRNIYCKQNDPILYDISNFIAHYNDRNEGASFDHIHPFVENLLAVYEKDGKITALPPVFRREDVLQRLAKTLNTLKIDFKDEEIFKRADLIIECIKSLLDEDEFIFEDPRVIKCYIKKKESEMCFCVEINHKSPSPLGNGPVCSNFFD</sequence>
<comment type="caution">
    <text evidence="1">The sequence shown here is derived from an EMBL/GenBank/DDBJ whole genome shotgun (WGS) entry which is preliminary data.</text>
</comment>
<dbReference type="AlphaFoldDB" id="A0A1G2IVZ7"/>
<evidence type="ECO:0000313" key="1">
    <source>
        <dbReference type="EMBL" id="OGZ78328.1"/>
    </source>
</evidence>
<organism evidence="1 2">
    <name type="scientific">Candidatus Staskawiczbacteria bacterium RIFOXYB1_FULL_37_44</name>
    <dbReference type="NCBI Taxonomy" id="1802223"/>
    <lineage>
        <taxon>Bacteria</taxon>
        <taxon>Candidatus Staskawicziibacteriota</taxon>
    </lineage>
</organism>
<protein>
    <submittedName>
        <fullName evidence="1">Uncharacterized protein</fullName>
    </submittedName>
</protein>
<name>A0A1G2IVZ7_9BACT</name>
<dbReference type="EMBL" id="MHPJ01000023">
    <property type="protein sequence ID" value="OGZ78328.1"/>
    <property type="molecule type" value="Genomic_DNA"/>
</dbReference>
<dbReference type="STRING" id="1802223.A2358_03325"/>
<dbReference type="Proteomes" id="UP000178650">
    <property type="component" value="Unassembled WGS sequence"/>
</dbReference>
<reference evidence="1 2" key="1">
    <citation type="journal article" date="2016" name="Nat. Commun.">
        <title>Thousands of microbial genomes shed light on interconnected biogeochemical processes in an aquifer system.</title>
        <authorList>
            <person name="Anantharaman K."/>
            <person name="Brown C.T."/>
            <person name="Hug L.A."/>
            <person name="Sharon I."/>
            <person name="Castelle C.J."/>
            <person name="Probst A.J."/>
            <person name="Thomas B.C."/>
            <person name="Singh A."/>
            <person name="Wilkins M.J."/>
            <person name="Karaoz U."/>
            <person name="Brodie E.L."/>
            <person name="Williams K.H."/>
            <person name="Hubbard S.S."/>
            <person name="Banfield J.F."/>
        </authorList>
    </citation>
    <scope>NUCLEOTIDE SEQUENCE [LARGE SCALE GENOMIC DNA]</scope>
</reference>
<gene>
    <name evidence="1" type="ORF">A2358_03325</name>
</gene>